<reference evidence="2" key="2">
    <citation type="submission" date="2020-10" db="EMBL/GenBank/DDBJ databases">
        <authorList>
            <person name="Cooper E.A."/>
            <person name="Brenton Z.W."/>
            <person name="Flinn B.S."/>
            <person name="Jenkins J."/>
            <person name="Shu S."/>
            <person name="Flowers D."/>
            <person name="Luo F."/>
            <person name="Wang Y."/>
            <person name="Xia P."/>
            <person name="Barry K."/>
            <person name="Daum C."/>
            <person name="Lipzen A."/>
            <person name="Yoshinaga Y."/>
            <person name="Schmutz J."/>
            <person name="Saski C."/>
            <person name="Vermerris W."/>
            <person name="Kresovich S."/>
        </authorList>
    </citation>
    <scope>NUCLEOTIDE SEQUENCE</scope>
</reference>
<reference evidence="2" key="1">
    <citation type="journal article" date="2019" name="BMC Genomics">
        <title>A new reference genome for Sorghum bicolor reveals high levels of sequence similarity between sweet and grain genotypes: implications for the genetics of sugar metabolism.</title>
        <authorList>
            <person name="Cooper E.A."/>
            <person name="Brenton Z.W."/>
            <person name="Flinn B.S."/>
            <person name="Jenkins J."/>
            <person name="Shu S."/>
            <person name="Flowers D."/>
            <person name="Luo F."/>
            <person name="Wang Y."/>
            <person name="Xia P."/>
            <person name="Barry K."/>
            <person name="Daum C."/>
            <person name="Lipzen A."/>
            <person name="Yoshinaga Y."/>
            <person name="Schmutz J."/>
            <person name="Saski C."/>
            <person name="Vermerris W."/>
            <person name="Kresovich S."/>
        </authorList>
    </citation>
    <scope>NUCLEOTIDE SEQUENCE</scope>
</reference>
<gene>
    <name evidence="2" type="ORF">BDA96_10G351000</name>
</gene>
<name>A0A921U379_SORBI</name>
<proteinExistence type="predicted"/>
<dbReference type="Proteomes" id="UP000807115">
    <property type="component" value="Chromosome 10"/>
</dbReference>
<dbReference type="AlphaFoldDB" id="A0A921U379"/>
<evidence type="ECO:0000313" key="3">
    <source>
        <dbReference type="Proteomes" id="UP000807115"/>
    </source>
</evidence>
<feature type="region of interest" description="Disordered" evidence="1">
    <location>
        <begin position="144"/>
        <end position="170"/>
    </location>
</feature>
<protein>
    <submittedName>
        <fullName evidence="2">Uncharacterized protein</fullName>
    </submittedName>
</protein>
<evidence type="ECO:0000256" key="1">
    <source>
        <dbReference type="SAM" id="MobiDB-lite"/>
    </source>
</evidence>
<feature type="compositionally biased region" description="Polar residues" evidence="1">
    <location>
        <begin position="159"/>
        <end position="170"/>
    </location>
</feature>
<comment type="caution">
    <text evidence="2">The sequence shown here is derived from an EMBL/GenBank/DDBJ whole genome shotgun (WGS) entry which is preliminary data.</text>
</comment>
<organism evidence="2 3">
    <name type="scientific">Sorghum bicolor</name>
    <name type="common">Sorghum</name>
    <name type="synonym">Sorghum vulgare</name>
    <dbReference type="NCBI Taxonomy" id="4558"/>
    <lineage>
        <taxon>Eukaryota</taxon>
        <taxon>Viridiplantae</taxon>
        <taxon>Streptophyta</taxon>
        <taxon>Embryophyta</taxon>
        <taxon>Tracheophyta</taxon>
        <taxon>Spermatophyta</taxon>
        <taxon>Magnoliopsida</taxon>
        <taxon>Liliopsida</taxon>
        <taxon>Poales</taxon>
        <taxon>Poaceae</taxon>
        <taxon>PACMAD clade</taxon>
        <taxon>Panicoideae</taxon>
        <taxon>Andropogonodae</taxon>
        <taxon>Andropogoneae</taxon>
        <taxon>Sorghinae</taxon>
        <taxon>Sorghum</taxon>
    </lineage>
</organism>
<dbReference type="EMBL" id="CM027689">
    <property type="protein sequence ID" value="KAG0516310.1"/>
    <property type="molecule type" value="Genomic_DNA"/>
</dbReference>
<accession>A0A921U379</accession>
<evidence type="ECO:0000313" key="2">
    <source>
        <dbReference type="EMBL" id="KAG0516310.1"/>
    </source>
</evidence>
<sequence>MAHYKSDNRVRGNRYDVLVPGNQTLLSRPRAYGRRHRPARRHGGALLADAVAASGGAARVPRQVRLPPRALRHRADLRRPPEALLAYLAVRRRRRRRLRSGGARRGGRAGGAAVLLLEHAPVRAVLGARQRAHHAGERNLALARDVDSSTAAPPIRNRQLGSSMACSLPT</sequence>